<dbReference type="EMBL" id="AMQN01001095">
    <property type="status" value="NOT_ANNOTATED_CDS"/>
    <property type="molecule type" value="Genomic_DNA"/>
</dbReference>
<dbReference type="OrthoDB" id="445826at2759"/>
<reference evidence="1 3" key="2">
    <citation type="journal article" date="2013" name="Nature">
        <title>Insights into bilaterian evolution from three spiralian genomes.</title>
        <authorList>
            <person name="Simakov O."/>
            <person name="Marletaz F."/>
            <person name="Cho S.J."/>
            <person name="Edsinger-Gonzales E."/>
            <person name="Havlak P."/>
            <person name="Hellsten U."/>
            <person name="Kuo D.H."/>
            <person name="Larsson T."/>
            <person name="Lv J."/>
            <person name="Arendt D."/>
            <person name="Savage R."/>
            <person name="Osoegawa K."/>
            <person name="de Jong P."/>
            <person name="Grimwood J."/>
            <person name="Chapman J.A."/>
            <person name="Shapiro H."/>
            <person name="Aerts A."/>
            <person name="Otillar R.P."/>
            <person name="Terry A.Y."/>
            <person name="Boore J.L."/>
            <person name="Grigoriev I.V."/>
            <person name="Lindberg D.R."/>
            <person name="Seaver E.C."/>
            <person name="Weisblat D.A."/>
            <person name="Putnam N.H."/>
            <person name="Rokhsar D.S."/>
        </authorList>
    </citation>
    <scope>NUCLEOTIDE SEQUENCE</scope>
    <source>
        <strain evidence="1 3">I ESC-2004</strain>
    </source>
</reference>
<gene>
    <name evidence="1" type="ORF">CAPTEDRAFT_138148</name>
</gene>
<reference evidence="2" key="3">
    <citation type="submission" date="2015-06" db="UniProtKB">
        <authorList>
            <consortium name="EnsemblMetazoa"/>
        </authorList>
    </citation>
    <scope>IDENTIFICATION</scope>
</reference>
<name>R7UPE9_CAPTE</name>
<evidence type="ECO:0000313" key="1">
    <source>
        <dbReference type="EMBL" id="ELU08404.1"/>
    </source>
</evidence>
<reference evidence="3" key="1">
    <citation type="submission" date="2012-12" db="EMBL/GenBank/DDBJ databases">
        <authorList>
            <person name="Hellsten U."/>
            <person name="Grimwood J."/>
            <person name="Chapman J.A."/>
            <person name="Shapiro H."/>
            <person name="Aerts A."/>
            <person name="Otillar R.P."/>
            <person name="Terry A.Y."/>
            <person name="Boore J.L."/>
            <person name="Simakov O."/>
            <person name="Marletaz F."/>
            <person name="Cho S.-J."/>
            <person name="Edsinger-Gonzales E."/>
            <person name="Havlak P."/>
            <person name="Kuo D.-H."/>
            <person name="Larsson T."/>
            <person name="Lv J."/>
            <person name="Arendt D."/>
            <person name="Savage R."/>
            <person name="Osoegawa K."/>
            <person name="de Jong P."/>
            <person name="Lindberg D.R."/>
            <person name="Seaver E.C."/>
            <person name="Weisblat D.A."/>
            <person name="Putnam N.H."/>
            <person name="Grigoriev I.V."/>
            <person name="Rokhsar D.S."/>
        </authorList>
    </citation>
    <scope>NUCLEOTIDE SEQUENCE</scope>
    <source>
        <strain evidence="3">I ESC-2004</strain>
    </source>
</reference>
<protein>
    <recommendedName>
        <fullName evidence="4">Reverse transcriptase domain-containing protein</fullName>
    </recommendedName>
</protein>
<dbReference type="AlphaFoldDB" id="R7UPE9"/>
<dbReference type="EMBL" id="KB299137">
    <property type="protein sequence ID" value="ELU08404.1"/>
    <property type="molecule type" value="Genomic_DNA"/>
</dbReference>
<organism evidence="1">
    <name type="scientific">Capitella teleta</name>
    <name type="common">Polychaete worm</name>
    <dbReference type="NCBI Taxonomy" id="283909"/>
    <lineage>
        <taxon>Eukaryota</taxon>
        <taxon>Metazoa</taxon>
        <taxon>Spiralia</taxon>
        <taxon>Lophotrochozoa</taxon>
        <taxon>Annelida</taxon>
        <taxon>Polychaeta</taxon>
        <taxon>Sedentaria</taxon>
        <taxon>Scolecida</taxon>
        <taxon>Capitellidae</taxon>
        <taxon>Capitella</taxon>
    </lineage>
</organism>
<dbReference type="PANTHER" id="PTHR33395:SF22">
    <property type="entry name" value="REVERSE TRANSCRIPTASE DOMAIN-CONTAINING PROTEIN"/>
    <property type="match status" value="1"/>
</dbReference>
<keyword evidence="3" id="KW-1185">Reference proteome</keyword>
<dbReference type="HOGENOM" id="CLU_118269_2_1_1"/>
<dbReference type="Proteomes" id="UP000014760">
    <property type="component" value="Unassembled WGS sequence"/>
</dbReference>
<evidence type="ECO:0008006" key="4">
    <source>
        <dbReference type="Google" id="ProtNLM"/>
    </source>
</evidence>
<accession>R7UPE9</accession>
<evidence type="ECO:0000313" key="3">
    <source>
        <dbReference type="Proteomes" id="UP000014760"/>
    </source>
</evidence>
<dbReference type="PANTHER" id="PTHR33395">
    <property type="entry name" value="TRANSCRIPTASE, PUTATIVE-RELATED-RELATED"/>
    <property type="match status" value="1"/>
</dbReference>
<evidence type="ECO:0000313" key="2">
    <source>
        <dbReference type="EnsemblMetazoa" id="CapteP138148"/>
    </source>
</evidence>
<feature type="non-terminal residue" evidence="1">
    <location>
        <position position="1"/>
    </location>
</feature>
<dbReference type="EnsemblMetazoa" id="CapteT138148">
    <property type="protein sequence ID" value="CapteP138148"/>
    <property type="gene ID" value="CapteG138148"/>
</dbReference>
<dbReference type="OMA" id="TICNRMI"/>
<sequence length="133" mass="15620">PSFSFTTIQPTDIDLNIRKLHVQPKYSPEHDDINTPLIKSRRTELIHPPTLITNKMINTSIFPDSLKIAKIKPLHKKGNRDSSENYRPISLLPILFKILGKVILHQIDQHFTTHHLYYNSQYGFIIWFIYMVL</sequence>
<proteinExistence type="predicted"/>